<dbReference type="CDD" id="cd16282">
    <property type="entry name" value="metallo-hydrolase-like_MBL-fold"/>
    <property type="match status" value="1"/>
</dbReference>
<dbReference type="InterPro" id="IPR050855">
    <property type="entry name" value="NDM-1-like"/>
</dbReference>
<dbReference type="InterPro" id="IPR001279">
    <property type="entry name" value="Metallo-B-lactamas"/>
</dbReference>
<organism evidence="2 3">
    <name type="scientific">Plantactinospora endophytica</name>
    <dbReference type="NCBI Taxonomy" id="673535"/>
    <lineage>
        <taxon>Bacteria</taxon>
        <taxon>Bacillati</taxon>
        <taxon>Actinomycetota</taxon>
        <taxon>Actinomycetes</taxon>
        <taxon>Micromonosporales</taxon>
        <taxon>Micromonosporaceae</taxon>
        <taxon>Plantactinospora</taxon>
    </lineage>
</organism>
<keyword evidence="3" id="KW-1185">Reference proteome</keyword>
<dbReference type="SUPFAM" id="SSF56281">
    <property type="entry name" value="Metallo-hydrolase/oxidoreductase"/>
    <property type="match status" value="1"/>
</dbReference>
<name>A0ABQ4EF61_9ACTN</name>
<comment type="caution">
    <text evidence="2">The sequence shown here is derived from an EMBL/GenBank/DDBJ whole genome shotgun (WGS) entry which is preliminary data.</text>
</comment>
<dbReference type="Pfam" id="PF00753">
    <property type="entry name" value="Lactamase_B"/>
    <property type="match status" value="1"/>
</dbReference>
<dbReference type="SMART" id="SM00849">
    <property type="entry name" value="Lactamase_B"/>
    <property type="match status" value="1"/>
</dbReference>
<dbReference type="PANTHER" id="PTHR42951">
    <property type="entry name" value="METALLO-BETA-LACTAMASE DOMAIN-CONTAINING"/>
    <property type="match status" value="1"/>
</dbReference>
<dbReference type="Proteomes" id="UP000646749">
    <property type="component" value="Unassembled WGS sequence"/>
</dbReference>
<proteinExistence type="predicted"/>
<dbReference type="EMBL" id="BONW01000049">
    <property type="protein sequence ID" value="GIG92911.1"/>
    <property type="molecule type" value="Genomic_DNA"/>
</dbReference>
<evidence type="ECO:0000313" key="2">
    <source>
        <dbReference type="EMBL" id="GIG92911.1"/>
    </source>
</evidence>
<reference evidence="2 3" key="1">
    <citation type="submission" date="2021-01" db="EMBL/GenBank/DDBJ databases">
        <title>Whole genome shotgun sequence of Plantactinospora endophytica NBRC 110450.</title>
        <authorList>
            <person name="Komaki H."/>
            <person name="Tamura T."/>
        </authorList>
    </citation>
    <scope>NUCLEOTIDE SEQUENCE [LARGE SCALE GENOMIC DNA]</scope>
    <source>
        <strain evidence="2 3">NBRC 110450</strain>
    </source>
</reference>
<evidence type="ECO:0000313" key="3">
    <source>
        <dbReference type="Proteomes" id="UP000646749"/>
    </source>
</evidence>
<evidence type="ECO:0000259" key="1">
    <source>
        <dbReference type="SMART" id="SM00849"/>
    </source>
</evidence>
<protein>
    <submittedName>
        <fullName evidence="2">MBL fold metallo-hydrolase</fullName>
    </submittedName>
</protein>
<accession>A0ABQ4EF61</accession>
<dbReference type="PANTHER" id="PTHR42951:SF4">
    <property type="entry name" value="ACYL-COENZYME A THIOESTERASE MBLAC2"/>
    <property type="match status" value="1"/>
</dbReference>
<feature type="domain" description="Metallo-beta-lactamase" evidence="1">
    <location>
        <begin position="25"/>
        <end position="218"/>
    </location>
</feature>
<gene>
    <name evidence="2" type="ORF">Pen02_78470</name>
</gene>
<sequence>MTATVGVAFTEIADRVYVLRQPLLDVNVTLVVGDGGALVVDTLSTAGQAAELLAAVRGLTTDPLVVVNTHHHFDHCFGNAALAAAGPVAIYAHEETARLLREQPALVRRQAYDEVLPADPGLAAELARTTVLAPTHPVRQEASLDVGGRAVLLRHLGRGHTEGDLVVQVPDADVLVAGDLIEQSGPPAFEDAFPLEWVETVAELLRCLTPGTVVVPGHGTVVDTEFVRVQHDDLATMSWLIRNGDADRAPAERVAQRTPFGPEAGLAAVQRGYAELRGDA</sequence>
<dbReference type="Gene3D" id="3.60.15.10">
    <property type="entry name" value="Ribonuclease Z/Hydroxyacylglutathione hydrolase-like"/>
    <property type="match status" value="1"/>
</dbReference>
<dbReference type="InterPro" id="IPR036866">
    <property type="entry name" value="RibonucZ/Hydroxyglut_hydro"/>
</dbReference>